<sequence length="128" mass="13692">MRSSSFSLRNSYNTVVARENPSRVGSACPWHAGKRSSQEAASLEIASRACVHIGVAAIRRAEGAQPSVKSHGRAELLSRDFEVCQPPREGGGLNPPPVAPAKPSRQLESLYREADLLQALLGNISEAC</sequence>
<evidence type="ECO:0000256" key="1">
    <source>
        <dbReference type="SAM" id="MobiDB-lite"/>
    </source>
</evidence>
<organism evidence="2 3">
    <name type="scientific">Podarcis lilfordi</name>
    <name type="common">Lilford's wall lizard</name>
    <dbReference type="NCBI Taxonomy" id="74358"/>
    <lineage>
        <taxon>Eukaryota</taxon>
        <taxon>Metazoa</taxon>
        <taxon>Chordata</taxon>
        <taxon>Craniata</taxon>
        <taxon>Vertebrata</taxon>
        <taxon>Euteleostomi</taxon>
        <taxon>Lepidosauria</taxon>
        <taxon>Squamata</taxon>
        <taxon>Bifurcata</taxon>
        <taxon>Unidentata</taxon>
        <taxon>Episquamata</taxon>
        <taxon>Laterata</taxon>
        <taxon>Lacertibaenia</taxon>
        <taxon>Lacertidae</taxon>
        <taxon>Podarcis</taxon>
    </lineage>
</organism>
<feature type="region of interest" description="Disordered" evidence="1">
    <location>
        <begin position="85"/>
        <end position="105"/>
    </location>
</feature>
<accession>A0AA35PB13</accession>
<protein>
    <submittedName>
        <fullName evidence="2">Uncharacterized protein</fullName>
    </submittedName>
</protein>
<name>A0AA35PB13_9SAUR</name>
<reference evidence="2" key="1">
    <citation type="submission" date="2022-12" db="EMBL/GenBank/DDBJ databases">
        <authorList>
            <person name="Alioto T."/>
            <person name="Alioto T."/>
            <person name="Gomez Garrido J."/>
        </authorList>
    </citation>
    <scope>NUCLEOTIDE SEQUENCE</scope>
</reference>
<proteinExistence type="predicted"/>
<dbReference type="AlphaFoldDB" id="A0AA35PB13"/>
<dbReference type="EMBL" id="OX395132">
    <property type="protein sequence ID" value="CAI5779365.1"/>
    <property type="molecule type" value="Genomic_DNA"/>
</dbReference>
<evidence type="ECO:0000313" key="2">
    <source>
        <dbReference type="EMBL" id="CAI5779365.1"/>
    </source>
</evidence>
<dbReference type="Proteomes" id="UP001178461">
    <property type="component" value="Chromosome 7"/>
</dbReference>
<evidence type="ECO:0000313" key="3">
    <source>
        <dbReference type="Proteomes" id="UP001178461"/>
    </source>
</evidence>
<gene>
    <name evidence="2" type="ORF">PODLI_1B008426</name>
</gene>
<keyword evidence="3" id="KW-1185">Reference proteome</keyword>